<evidence type="ECO:0000256" key="5">
    <source>
        <dbReference type="ARBA" id="ARBA00014962"/>
    </source>
</evidence>
<gene>
    <name evidence="14" type="primary">yajC</name>
    <name evidence="14" type="ORF">HUV48_04850</name>
</gene>
<protein>
    <recommendedName>
        <fullName evidence="5">Sec translocon accessory complex subunit YajC</fullName>
    </recommendedName>
</protein>
<dbReference type="AlphaFoldDB" id="A0A850H386"/>
<evidence type="ECO:0000256" key="7">
    <source>
        <dbReference type="ARBA" id="ARBA00022475"/>
    </source>
</evidence>
<keyword evidence="11" id="KW-0811">Translocation</keyword>
<proteinExistence type="inferred from homology"/>
<evidence type="ECO:0000256" key="10">
    <source>
        <dbReference type="ARBA" id="ARBA00022989"/>
    </source>
</evidence>
<keyword evidence="9" id="KW-0653">Protein transport</keyword>
<dbReference type="GO" id="GO:0005886">
    <property type="term" value="C:plasma membrane"/>
    <property type="evidence" value="ECO:0007669"/>
    <property type="project" value="UniProtKB-SubCell"/>
</dbReference>
<evidence type="ECO:0000256" key="2">
    <source>
        <dbReference type="ARBA" id="ARBA00004162"/>
    </source>
</evidence>
<dbReference type="PANTHER" id="PTHR33909:SF1">
    <property type="entry name" value="SEC TRANSLOCON ACCESSORY COMPLEX SUBUNIT YAJC"/>
    <property type="match status" value="1"/>
</dbReference>
<evidence type="ECO:0000256" key="6">
    <source>
        <dbReference type="ARBA" id="ARBA00022448"/>
    </source>
</evidence>
<keyword evidence="8 13" id="KW-0812">Transmembrane</keyword>
<evidence type="ECO:0000256" key="9">
    <source>
        <dbReference type="ARBA" id="ARBA00022927"/>
    </source>
</evidence>
<dbReference type="RefSeq" id="WP_176266586.1">
    <property type="nucleotide sequence ID" value="NZ_JABWGV010000001.1"/>
</dbReference>
<evidence type="ECO:0000256" key="12">
    <source>
        <dbReference type="ARBA" id="ARBA00023136"/>
    </source>
</evidence>
<keyword evidence="12 13" id="KW-0472">Membrane</keyword>
<organism evidence="14 15">
    <name type="scientific">Qipengyuania atrilutea</name>
    <dbReference type="NCBI Taxonomy" id="2744473"/>
    <lineage>
        <taxon>Bacteria</taxon>
        <taxon>Pseudomonadati</taxon>
        <taxon>Pseudomonadota</taxon>
        <taxon>Alphaproteobacteria</taxon>
        <taxon>Sphingomonadales</taxon>
        <taxon>Erythrobacteraceae</taxon>
        <taxon>Qipengyuania</taxon>
    </lineage>
</organism>
<reference evidence="14 15" key="1">
    <citation type="submission" date="2020-06" db="EMBL/GenBank/DDBJ databases">
        <title>Altererythrobacter sp. HHU K3-1.</title>
        <authorList>
            <person name="Zhang D."/>
            <person name="Xue H."/>
        </authorList>
    </citation>
    <scope>NUCLEOTIDE SEQUENCE [LARGE SCALE GENOMIC DNA]</scope>
    <source>
        <strain evidence="14 15">HHU K3-1</strain>
    </source>
</reference>
<dbReference type="PANTHER" id="PTHR33909">
    <property type="entry name" value="SEC TRANSLOCON ACCESSORY COMPLEX SUBUNIT YAJC"/>
    <property type="match status" value="1"/>
</dbReference>
<comment type="function">
    <text evidence="1">The SecYEG-SecDF-YajC-YidC holo-translocon (HTL) protein secretase/insertase is a supercomplex required for protein secretion, insertion of proteins into membranes, and assembly of membrane protein complexes. While the SecYEG complex is essential for assembly of a number of proteins and complexes, the SecDF-YajC-YidC subcomplex facilitates these functions.</text>
</comment>
<evidence type="ECO:0000256" key="8">
    <source>
        <dbReference type="ARBA" id="ARBA00022692"/>
    </source>
</evidence>
<dbReference type="Proteomes" id="UP000561438">
    <property type="component" value="Unassembled WGS sequence"/>
</dbReference>
<comment type="subcellular location">
    <subcellularLocation>
        <location evidence="2">Cell membrane</location>
        <topology evidence="2">Single-pass membrane protein</topology>
    </subcellularLocation>
</comment>
<dbReference type="SMART" id="SM01323">
    <property type="entry name" value="YajC"/>
    <property type="match status" value="1"/>
</dbReference>
<accession>A0A850H386</accession>
<evidence type="ECO:0000313" key="14">
    <source>
        <dbReference type="EMBL" id="NVD44343.1"/>
    </source>
</evidence>
<dbReference type="GO" id="GO:0015031">
    <property type="term" value="P:protein transport"/>
    <property type="evidence" value="ECO:0007669"/>
    <property type="project" value="UniProtKB-KW"/>
</dbReference>
<evidence type="ECO:0000256" key="1">
    <source>
        <dbReference type="ARBA" id="ARBA00002061"/>
    </source>
</evidence>
<dbReference type="EMBL" id="JABWGV010000001">
    <property type="protein sequence ID" value="NVD44343.1"/>
    <property type="molecule type" value="Genomic_DNA"/>
</dbReference>
<evidence type="ECO:0000256" key="4">
    <source>
        <dbReference type="ARBA" id="ARBA00011718"/>
    </source>
</evidence>
<dbReference type="Gene3D" id="2.40.10.340">
    <property type="entry name" value="Rod shape-determining protein MreC, domain 1"/>
    <property type="match status" value="1"/>
</dbReference>
<dbReference type="InterPro" id="IPR003849">
    <property type="entry name" value="Preprotein_translocase_YajC"/>
</dbReference>
<comment type="caution">
    <text evidence="14">The sequence shown here is derived from an EMBL/GenBank/DDBJ whole genome shotgun (WGS) entry which is preliminary data.</text>
</comment>
<keyword evidence="10 13" id="KW-1133">Transmembrane helix</keyword>
<feature type="transmembrane region" description="Helical" evidence="13">
    <location>
        <begin position="16"/>
        <end position="34"/>
    </location>
</feature>
<name>A0A850H386_9SPHN</name>
<keyword evidence="15" id="KW-1185">Reference proteome</keyword>
<keyword evidence="6" id="KW-0813">Transport</keyword>
<evidence type="ECO:0000256" key="11">
    <source>
        <dbReference type="ARBA" id="ARBA00023010"/>
    </source>
</evidence>
<sequence length="110" mass="11699">MIHIIAAAGAEAPPGWVQWVPIVGMIAIFWFLIIRPQMRRQKEHAEKVEAMKKGDQVVTAGGLVGKIVKVDDTYAEIELAQGVRVKAVKSTIGDILAPGGAVKGKAGAND</sequence>
<dbReference type="Pfam" id="PF02699">
    <property type="entry name" value="YajC"/>
    <property type="match status" value="1"/>
</dbReference>
<comment type="similarity">
    <text evidence="3">Belongs to the YajC family.</text>
</comment>
<evidence type="ECO:0000313" key="15">
    <source>
        <dbReference type="Proteomes" id="UP000561438"/>
    </source>
</evidence>
<dbReference type="InterPro" id="IPR042177">
    <property type="entry name" value="Cell/Rod_1"/>
</dbReference>
<keyword evidence="7" id="KW-1003">Cell membrane</keyword>
<comment type="subunit">
    <text evidence="4">Part of the SecDF-YidC-YajC translocase complex. The SecDF-YidC-YajC translocase forms a supercomplex with SecYEG, called the holo-translocon (HTL).</text>
</comment>
<dbReference type="PRINTS" id="PR01853">
    <property type="entry name" value="YAJCTRNLCASE"/>
</dbReference>
<evidence type="ECO:0000256" key="13">
    <source>
        <dbReference type="SAM" id="Phobius"/>
    </source>
</evidence>
<dbReference type="NCBIfam" id="TIGR00739">
    <property type="entry name" value="yajC"/>
    <property type="match status" value="1"/>
</dbReference>
<evidence type="ECO:0000256" key="3">
    <source>
        <dbReference type="ARBA" id="ARBA00006742"/>
    </source>
</evidence>